<name>A0AAQ3PMW1_PASNO</name>
<protein>
    <recommendedName>
        <fullName evidence="1">Protein kinase domain-containing protein</fullName>
    </recommendedName>
</protein>
<dbReference type="GO" id="GO:0005524">
    <property type="term" value="F:ATP binding"/>
    <property type="evidence" value="ECO:0007669"/>
    <property type="project" value="InterPro"/>
</dbReference>
<dbReference type="Gene3D" id="1.10.510.10">
    <property type="entry name" value="Transferase(Phosphotransferase) domain 1"/>
    <property type="match status" value="1"/>
</dbReference>
<dbReference type="InterPro" id="IPR000719">
    <property type="entry name" value="Prot_kinase_dom"/>
</dbReference>
<dbReference type="PANTHER" id="PTHR48006">
    <property type="entry name" value="LEUCINE-RICH REPEAT-CONTAINING PROTEIN DDB_G0281931-RELATED"/>
    <property type="match status" value="1"/>
</dbReference>
<dbReference type="PROSITE" id="PS50011">
    <property type="entry name" value="PROTEIN_KINASE_DOM"/>
    <property type="match status" value="1"/>
</dbReference>
<dbReference type="EMBL" id="CP144745">
    <property type="protein sequence ID" value="WVZ53450.1"/>
    <property type="molecule type" value="Genomic_DNA"/>
</dbReference>
<sequence>ISDFGLARLMNPIDTHLSTFVNGEFGDLGYVAPDPLWPLQKGIFGVVLLELVTGEEPTHVSNAPENFRGSLVDWITYLSNNSILQDAIDKSLIGKDNDAELLQCMKVACSCVLSSPKERPTMFEVYQLLRAVGEKYHFSAADDELTMQPQNADPGDELI</sequence>
<dbReference type="InterPro" id="IPR011009">
    <property type="entry name" value="Kinase-like_dom_sf"/>
</dbReference>
<dbReference type="InterPro" id="IPR051824">
    <property type="entry name" value="LRR_Rcpt-Like_S/T_Kinase"/>
</dbReference>
<feature type="non-terminal residue" evidence="2">
    <location>
        <position position="159"/>
    </location>
</feature>
<dbReference type="SUPFAM" id="SSF56112">
    <property type="entry name" value="Protein kinase-like (PK-like)"/>
    <property type="match status" value="1"/>
</dbReference>
<evidence type="ECO:0000313" key="2">
    <source>
        <dbReference type="EMBL" id="WVZ53450.1"/>
    </source>
</evidence>
<reference evidence="2 3" key="1">
    <citation type="submission" date="2024-02" db="EMBL/GenBank/DDBJ databases">
        <title>High-quality chromosome-scale genome assembly of Pensacola bahiagrass (Paspalum notatum Flugge var. saurae).</title>
        <authorList>
            <person name="Vega J.M."/>
            <person name="Podio M."/>
            <person name="Orjuela J."/>
            <person name="Siena L.A."/>
            <person name="Pessino S.C."/>
            <person name="Combes M.C."/>
            <person name="Mariac C."/>
            <person name="Albertini E."/>
            <person name="Pupilli F."/>
            <person name="Ortiz J.P.A."/>
            <person name="Leblanc O."/>
        </authorList>
    </citation>
    <scope>NUCLEOTIDE SEQUENCE [LARGE SCALE GENOMIC DNA]</scope>
    <source>
        <strain evidence="2">R1</strain>
        <tissue evidence="2">Leaf</tissue>
    </source>
</reference>
<dbReference type="PANTHER" id="PTHR48006:SF87">
    <property type="entry name" value="INACTIVE LRR RECEPTOR-LIKE SERINE_THREONINE-PROTEIN KINASE BIR2"/>
    <property type="match status" value="1"/>
</dbReference>
<evidence type="ECO:0000313" key="3">
    <source>
        <dbReference type="Proteomes" id="UP001341281"/>
    </source>
</evidence>
<keyword evidence="3" id="KW-1185">Reference proteome</keyword>
<feature type="non-terminal residue" evidence="2">
    <location>
        <position position="1"/>
    </location>
</feature>
<feature type="domain" description="Protein kinase" evidence="1">
    <location>
        <begin position="1"/>
        <end position="129"/>
    </location>
</feature>
<gene>
    <name evidence="2" type="ORF">U9M48_004390</name>
</gene>
<proteinExistence type="predicted"/>
<organism evidence="2 3">
    <name type="scientific">Paspalum notatum var. saurae</name>
    <dbReference type="NCBI Taxonomy" id="547442"/>
    <lineage>
        <taxon>Eukaryota</taxon>
        <taxon>Viridiplantae</taxon>
        <taxon>Streptophyta</taxon>
        <taxon>Embryophyta</taxon>
        <taxon>Tracheophyta</taxon>
        <taxon>Spermatophyta</taxon>
        <taxon>Magnoliopsida</taxon>
        <taxon>Liliopsida</taxon>
        <taxon>Poales</taxon>
        <taxon>Poaceae</taxon>
        <taxon>PACMAD clade</taxon>
        <taxon>Panicoideae</taxon>
        <taxon>Andropogonodae</taxon>
        <taxon>Paspaleae</taxon>
        <taxon>Paspalinae</taxon>
        <taxon>Paspalum</taxon>
    </lineage>
</organism>
<evidence type="ECO:0000259" key="1">
    <source>
        <dbReference type="PROSITE" id="PS50011"/>
    </source>
</evidence>
<dbReference type="AlphaFoldDB" id="A0AAQ3PMW1"/>
<accession>A0AAQ3PMW1</accession>
<dbReference type="GO" id="GO:0004672">
    <property type="term" value="F:protein kinase activity"/>
    <property type="evidence" value="ECO:0007669"/>
    <property type="project" value="InterPro"/>
</dbReference>
<dbReference type="Proteomes" id="UP001341281">
    <property type="component" value="Chromosome 01"/>
</dbReference>